<sequence>MRAWDEAVDGPSPSIVSTSRSSLRFHYATVQPVSLSLPYFQSPIYAQLPLHGRHQLDNLGVATSIISSLLTHSYSIHRLPFQRRITPSTIAAGVRSTSWAGRLSFHHVPLSRLRDQEGLKLTFILALSHSPPKMPLQTLSPLLSFKRPREMEISVSAAAIEFTPVEGMPWVQPVPSSEIREAIKNIDGNIKLWVPGEGERLSVDNALLWTYERQRGKGLVCLAGSLYLVADFYRFLNK</sequence>
<dbReference type="AlphaFoldDB" id="A0AAD4M7L6"/>
<evidence type="ECO:0000313" key="2">
    <source>
        <dbReference type="Proteomes" id="UP001203297"/>
    </source>
</evidence>
<protein>
    <submittedName>
        <fullName evidence="1">Uncharacterized protein</fullName>
    </submittedName>
</protein>
<gene>
    <name evidence="1" type="ORF">B0F90DRAFT_1705259</name>
</gene>
<proteinExistence type="predicted"/>
<organism evidence="1 2">
    <name type="scientific">Multifurca ochricompacta</name>
    <dbReference type="NCBI Taxonomy" id="376703"/>
    <lineage>
        <taxon>Eukaryota</taxon>
        <taxon>Fungi</taxon>
        <taxon>Dikarya</taxon>
        <taxon>Basidiomycota</taxon>
        <taxon>Agaricomycotina</taxon>
        <taxon>Agaricomycetes</taxon>
        <taxon>Russulales</taxon>
        <taxon>Russulaceae</taxon>
        <taxon>Multifurca</taxon>
    </lineage>
</organism>
<dbReference type="EMBL" id="WTXG01000007">
    <property type="protein sequence ID" value="KAI0304382.1"/>
    <property type="molecule type" value="Genomic_DNA"/>
</dbReference>
<keyword evidence="2" id="KW-1185">Reference proteome</keyword>
<dbReference type="Proteomes" id="UP001203297">
    <property type="component" value="Unassembled WGS sequence"/>
</dbReference>
<reference evidence="1" key="1">
    <citation type="journal article" date="2022" name="New Phytol.">
        <title>Evolutionary transition to the ectomycorrhizal habit in the genomes of a hyperdiverse lineage of mushroom-forming fungi.</title>
        <authorList>
            <person name="Looney B."/>
            <person name="Miyauchi S."/>
            <person name="Morin E."/>
            <person name="Drula E."/>
            <person name="Courty P.E."/>
            <person name="Kohler A."/>
            <person name="Kuo A."/>
            <person name="LaButti K."/>
            <person name="Pangilinan J."/>
            <person name="Lipzen A."/>
            <person name="Riley R."/>
            <person name="Andreopoulos W."/>
            <person name="He G."/>
            <person name="Johnson J."/>
            <person name="Nolan M."/>
            <person name="Tritt A."/>
            <person name="Barry K.W."/>
            <person name="Grigoriev I.V."/>
            <person name="Nagy L.G."/>
            <person name="Hibbett D."/>
            <person name="Henrissat B."/>
            <person name="Matheny P.B."/>
            <person name="Labbe J."/>
            <person name="Martin F.M."/>
        </authorList>
    </citation>
    <scope>NUCLEOTIDE SEQUENCE</scope>
    <source>
        <strain evidence="1">BPL690</strain>
    </source>
</reference>
<name>A0AAD4M7L6_9AGAM</name>
<evidence type="ECO:0000313" key="1">
    <source>
        <dbReference type="EMBL" id="KAI0304382.1"/>
    </source>
</evidence>
<comment type="caution">
    <text evidence="1">The sequence shown here is derived from an EMBL/GenBank/DDBJ whole genome shotgun (WGS) entry which is preliminary data.</text>
</comment>
<accession>A0AAD4M7L6</accession>